<comment type="caution">
    <text evidence="10">The sequence shown here is derived from an EMBL/GenBank/DDBJ whole genome shotgun (WGS) entry which is preliminary data.</text>
</comment>
<dbReference type="InterPro" id="IPR001752">
    <property type="entry name" value="Kinesin_motor_dom"/>
</dbReference>
<dbReference type="PANTHER" id="PTHR47969">
    <property type="entry name" value="CHROMOSOME-ASSOCIATED KINESIN KIF4A-RELATED"/>
    <property type="match status" value="1"/>
</dbReference>
<keyword evidence="7" id="KW-0493">Microtubule</keyword>
<keyword evidence="4 6" id="KW-0067">ATP-binding</keyword>
<sequence>MSRNQKAENIKVVVRCRPINQKELDAGHKQIVQIDNQRGMVSLFKDGIDKDPDPKTFQFNAAFPWDCTQQLVYDDAARPIVDAVLEGFNGTIFAYGQTGTGKTYTMEGVVENQEHKGIILHAFDHIFAHISTVKDITFLVRASFLQIYMEDVCDLLGDPKKKLHVRQVDGETSVVGLSTHIVKSPEEITKLLLKGKDNRAVGATSMNAQSSRSHSVFTIVIEQQRQEGDRVMTKMGKLHLVDLAGSERLGKTEATGQRAKEGAKINQSLLALGNVISALVTGAKHIAYRDSKLTLLLQDSLGGNAKTVMVATLGPASYNYDETLSTLLYATRAKDIKNAPKVNEDPKDALLGQLKAQIEALKKQLEEQNRNGGAAPIISTSGETVNVSDNSYLKEIEKKHKKQMSKLMNAKNMNEEQREMMKEKLEAEFEHQKRVKEESDELKQKIQQMEQTVLVGGVNLVDKAKQQEEEMRAHKSKMRRQQEEQQRLDEQRKQQDEQIFLAEKRYGSLKEELTEKMKKIEKIKPLIKHLEDSLDDLQQQFEREKEDQMMNMRVLDKELSLLKLIAQSYIPDDRLKLIMDNAKYDEENQSWNIPLIESAGRHKKVEEFVEENIFIQGIEGPMNFNSVKKETVQVDARKAALSMKKRQMAKKHALNEFALVSDIFDMKQK</sequence>
<keyword evidence="11" id="KW-1185">Reference proteome</keyword>
<dbReference type="InterPro" id="IPR027640">
    <property type="entry name" value="Kinesin-like_fam"/>
</dbReference>
<evidence type="ECO:0000256" key="7">
    <source>
        <dbReference type="RuleBase" id="RU000394"/>
    </source>
</evidence>
<name>A0ABR2LB53_9EUKA</name>
<dbReference type="SMART" id="SM00129">
    <property type="entry name" value="KISc"/>
    <property type="match status" value="1"/>
</dbReference>
<dbReference type="PANTHER" id="PTHR47969:SF15">
    <property type="entry name" value="CHROMOSOME-ASSOCIATED KINESIN KIF4A-RELATED"/>
    <property type="match status" value="1"/>
</dbReference>
<evidence type="ECO:0000313" key="11">
    <source>
        <dbReference type="Proteomes" id="UP001470230"/>
    </source>
</evidence>
<evidence type="ECO:0000256" key="3">
    <source>
        <dbReference type="ARBA" id="ARBA00022741"/>
    </source>
</evidence>
<dbReference type="InterPro" id="IPR027417">
    <property type="entry name" value="P-loop_NTPase"/>
</dbReference>
<dbReference type="SUPFAM" id="SSF52540">
    <property type="entry name" value="P-loop containing nucleoside triphosphate hydrolases"/>
    <property type="match status" value="1"/>
</dbReference>
<protein>
    <recommendedName>
        <fullName evidence="7">Kinesin-like protein</fullName>
    </recommendedName>
</protein>
<dbReference type="InterPro" id="IPR019821">
    <property type="entry name" value="Kinesin_motor_CS"/>
</dbReference>
<dbReference type="PROSITE" id="PS50067">
    <property type="entry name" value="KINESIN_MOTOR_2"/>
    <property type="match status" value="1"/>
</dbReference>
<reference evidence="10 11" key="1">
    <citation type="submission" date="2024-04" db="EMBL/GenBank/DDBJ databases">
        <title>Tritrichomonas musculus Genome.</title>
        <authorList>
            <person name="Alves-Ferreira E."/>
            <person name="Grigg M."/>
            <person name="Lorenzi H."/>
            <person name="Galac M."/>
        </authorList>
    </citation>
    <scope>NUCLEOTIDE SEQUENCE [LARGE SCALE GENOMIC DNA]</scope>
    <source>
        <strain evidence="10 11">EAF2021</strain>
    </source>
</reference>
<evidence type="ECO:0000259" key="9">
    <source>
        <dbReference type="PROSITE" id="PS50067"/>
    </source>
</evidence>
<dbReference type="InterPro" id="IPR036961">
    <property type="entry name" value="Kinesin_motor_dom_sf"/>
</dbReference>
<keyword evidence="6 7" id="KW-0505">Motor protein</keyword>
<proteinExistence type="inferred from homology"/>
<dbReference type="Pfam" id="PF00225">
    <property type="entry name" value="Kinesin"/>
    <property type="match status" value="1"/>
</dbReference>
<dbReference type="EMBL" id="JAPFFF010000001">
    <property type="protein sequence ID" value="KAK8900539.1"/>
    <property type="molecule type" value="Genomic_DNA"/>
</dbReference>
<evidence type="ECO:0000256" key="1">
    <source>
        <dbReference type="ARBA" id="ARBA00004496"/>
    </source>
</evidence>
<feature type="region of interest" description="Disordered" evidence="8">
    <location>
        <begin position="467"/>
        <end position="494"/>
    </location>
</feature>
<evidence type="ECO:0000256" key="8">
    <source>
        <dbReference type="SAM" id="MobiDB-lite"/>
    </source>
</evidence>
<dbReference type="Gene3D" id="3.40.850.10">
    <property type="entry name" value="Kinesin motor domain"/>
    <property type="match status" value="1"/>
</dbReference>
<evidence type="ECO:0000256" key="2">
    <source>
        <dbReference type="ARBA" id="ARBA00022490"/>
    </source>
</evidence>
<comment type="subcellular location">
    <subcellularLocation>
        <location evidence="1">Cytoplasm</location>
    </subcellularLocation>
</comment>
<evidence type="ECO:0000313" key="10">
    <source>
        <dbReference type="EMBL" id="KAK8900539.1"/>
    </source>
</evidence>
<evidence type="ECO:0000256" key="6">
    <source>
        <dbReference type="PROSITE-ProRule" id="PRU00283"/>
    </source>
</evidence>
<accession>A0ABR2LB53</accession>
<keyword evidence="2" id="KW-0963">Cytoplasm</keyword>
<organism evidence="10 11">
    <name type="scientific">Tritrichomonas musculus</name>
    <dbReference type="NCBI Taxonomy" id="1915356"/>
    <lineage>
        <taxon>Eukaryota</taxon>
        <taxon>Metamonada</taxon>
        <taxon>Parabasalia</taxon>
        <taxon>Tritrichomonadida</taxon>
        <taxon>Tritrichomonadidae</taxon>
        <taxon>Tritrichomonas</taxon>
    </lineage>
</organism>
<keyword evidence="5" id="KW-0175">Coiled coil</keyword>
<dbReference type="PRINTS" id="PR00380">
    <property type="entry name" value="KINESINHEAVY"/>
</dbReference>
<comment type="similarity">
    <text evidence="6 7">Belongs to the TRAFAC class myosin-kinesin ATPase superfamily. Kinesin family.</text>
</comment>
<dbReference type="PROSITE" id="PS00411">
    <property type="entry name" value="KINESIN_MOTOR_1"/>
    <property type="match status" value="1"/>
</dbReference>
<feature type="domain" description="Kinesin motor" evidence="9">
    <location>
        <begin position="9"/>
        <end position="336"/>
    </location>
</feature>
<keyword evidence="3 6" id="KW-0547">Nucleotide-binding</keyword>
<dbReference type="Proteomes" id="UP001470230">
    <property type="component" value="Unassembled WGS sequence"/>
</dbReference>
<gene>
    <name evidence="10" type="ORF">M9Y10_002866</name>
</gene>
<feature type="compositionally biased region" description="Basic and acidic residues" evidence="8">
    <location>
        <begin position="480"/>
        <end position="494"/>
    </location>
</feature>
<evidence type="ECO:0000256" key="4">
    <source>
        <dbReference type="ARBA" id="ARBA00022840"/>
    </source>
</evidence>
<evidence type="ECO:0000256" key="5">
    <source>
        <dbReference type="ARBA" id="ARBA00023054"/>
    </source>
</evidence>
<feature type="binding site" evidence="6">
    <location>
        <begin position="96"/>
        <end position="103"/>
    </location>
    <ligand>
        <name>ATP</name>
        <dbReference type="ChEBI" id="CHEBI:30616"/>
    </ligand>
</feature>